<evidence type="ECO:0000256" key="1">
    <source>
        <dbReference type="SAM" id="SignalP"/>
    </source>
</evidence>
<dbReference type="InterPro" id="IPR031762">
    <property type="entry name" value="DUF4738"/>
</dbReference>
<dbReference type="PROSITE" id="PS51257">
    <property type="entry name" value="PROKAR_LIPOPROTEIN"/>
    <property type="match status" value="1"/>
</dbReference>
<dbReference type="Proteomes" id="UP000541425">
    <property type="component" value="Unassembled WGS sequence"/>
</dbReference>
<gene>
    <name evidence="2" type="ORF">FHS60_001098</name>
</gene>
<proteinExistence type="predicted"/>
<dbReference type="RefSeq" id="WP_183695920.1">
    <property type="nucleotide sequence ID" value="NZ_JACICA010000004.1"/>
</dbReference>
<protein>
    <recommendedName>
        <fullName evidence="4">DUF4738 domain-containing protein</fullName>
    </recommendedName>
</protein>
<organism evidence="2 3">
    <name type="scientific">Alloprevotella rava</name>
    <dbReference type="NCBI Taxonomy" id="671218"/>
    <lineage>
        <taxon>Bacteria</taxon>
        <taxon>Pseudomonadati</taxon>
        <taxon>Bacteroidota</taxon>
        <taxon>Bacteroidia</taxon>
        <taxon>Bacteroidales</taxon>
        <taxon>Prevotellaceae</taxon>
        <taxon>Alloprevotella</taxon>
    </lineage>
</organism>
<comment type="caution">
    <text evidence="2">The sequence shown here is derived from an EMBL/GenBank/DDBJ whole genome shotgun (WGS) entry which is preliminary data.</text>
</comment>
<evidence type="ECO:0008006" key="4">
    <source>
        <dbReference type="Google" id="ProtNLM"/>
    </source>
</evidence>
<feature type="signal peptide" evidence="1">
    <location>
        <begin position="1"/>
        <end position="20"/>
    </location>
</feature>
<feature type="chain" id="PRO_5031078839" description="DUF4738 domain-containing protein" evidence="1">
    <location>
        <begin position="21"/>
        <end position="187"/>
    </location>
</feature>
<name>A0A7W5XXX0_9BACT</name>
<evidence type="ECO:0000313" key="2">
    <source>
        <dbReference type="EMBL" id="MBB3702635.1"/>
    </source>
</evidence>
<dbReference type="AlphaFoldDB" id="A0A7W5XXX0"/>
<keyword evidence="1" id="KW-0732">Signal</keyword>
<dbReference type="Gene3D" id="2.40.128.510">
    <property type="entry name" value="Protein of unknown function DUF4738"/>
    <property type="match status" value="1"/>
</dbReference>
<dbReference type="EMBL" id="JACICA010000004">
    <property type="protein sequence ID" value="MBB3702635.1"/>
    <property type="molecule type" value="Genomic_DNA"/>
</dbReference>
<sequence length="187" mass="19933">MKKILLIASCLALLTIASCGKKNKTEADATPKSLAAATTGGVNESTTPLNRTDTLRIGGHVFEITTNRQTDKSLPTIKDETDVVFYDNKVDVRIVRDGEEMFARTFTKKDFADKISATDAACDVMQGMALDREHSSAQTIVLGAQIGQPGLDGEGPAFSVSVSLDGSVAIRSVSNQVTTKTDMEGMD</sequence>
<evidence type="ECO:0000313" key="3">
    <source>
        <dbReference type="Proteomes" id="UP000541425"/>
    </source>
</evidence>
<reference evidence="2 3" key="1">
    <citation type="submission" date="2020-08" db="EMBL/GenBank/DDBJ databases">
        <title>Genomic Encyclopedia of Type Strains, Phase IV (KMG-IV): sequencing the most valuable type-strain genomes for metagenomic binning, comparative biology and taxonomic classification.</title>
        <authorList>
            <person name="Goeker M."/>
        </authorList>
    </citation>
    <scope>NUCLEOTIDE SEQUENCE [LARGE SCALE GENOMIC DNA]</scope>
    <source>
        <strain evidence="2 3">DSM 22548</strain>
    </source>
</reference>
<accession>A0A7W5XXX0</accession>
<dbReference type="Pfam" id="PF15889">
    <property type="entry name" value="DUF4738"/>
    <property type="match status" value="1"/>
</dbReference>